<keyword evidence="7" id="KW-0325">Glycoprotein</keyword>
<feature type="chain" id="PRO_5025660256" evidence="12">
    <location>
        <begin position="16"/>
        <end position="183"/>
    </location>
</feature>
<dbReference type="CDD" id="cd11019">
    <property type="entry name" value="OsENODL1_like"/>
    <property type="match status" value="1"/>
</dbReference>
<dbReference type="InterPro" id="IPR039391">
    <property type="entry name" value="Phytocyanin-like"/>
</dbReference>
<dbReference type="SUPFAM" id="SSF49503">
    <property type="entry name" value="Cupredoxins"/>
    <property type="match status" value="1"/>
</dbReference>
<dbReference type="GO" id="GO:0009055">
    <property type="term" value="F:electron transfer activity"/>
    <property type="evidence" value="ECO:0007669"/>
    <property type="project" value="InterPro"/>
</dbReference>
<dbReference type="AlphaFoldDB" id="A0A6A3CW22"/>
<dbReference type="InterPro" id="IPR008972">
    <property type="entry name" value="Cupredoxin"/>
</dbReference>
<gene>
    <name evidence="14" type="ORF">F3Y22_tig00001120pilonHSYRG00143</name>
</gene>
<evidence type="ECO:0000256" key="10">
    <source>
        <dbReference type="SAM" id="MobiDB-lite"/>
    </source>
</evidence>
<dbReference type="FunFam" id="2.60.40.420:FF:000010">
    <property type="entry name" value="Early nodulin-like protein 1"/>
    <property type="match status" value="1"/>
</dbReference>
<dbReference type="EMBL" id="VEPZ02000094">
    <property type="protein sequence ID" value="KAE8733523.1"/>
    <property type="molecule type" value="Genomic_DNA"/>
</dbReference>
<dbReference type="PROSITE" id="PS51485">
    <property type="entry name" value="PHYTOCYANIN"/>
    <property type="match status" value="1"/>
</dbReference>
<sequence length="183" mass="20159">MFSLVFISTVAVATASVQFKVGGDKGWTKPIGNNSEPYNEWASRNRFHVGDSLYFKYNIDSVLVVNRTSYTDCSVANPTFKFKDGETVFEFDRYGLFYFISGESGHCKAGQKLIVRVMVHPAAAISSPQPAQSPMEDDGSNDNGDGWASIWGPPPHNSTIKQTVASYFMTALGGMLVIMYLLM</sequence>
<evidence type="ECO:0000256" key="3">
    <source>
        <dbReference type="ARBA" id="ARBA00022622"/>
    </source>
</evidence>
<dbReference type="Gene3D" id="2.60.40.420">
    <property type="entry name" value="Cupredoxins - blue copper proteins"/>
    <property type="match status" value="1"/>
</dbReference>
<name>A0A6A3CW22_HIBSY</name>
<keyword evidence="11" id="KW-0812">Transmembrane</keyword>
<evidence type="ECO:0000313" key="15">
    <source>
        <dbReference type="Proteomes" id="UP000436088"/>
    </source>
</evidence>
<keyword evidence="11" id="KW-1133">Transmembrane helix</keyword>
<evidence type="ECO:0000259" key="13">
    <source>
        <dbReference type="PROSITE" id="PS51485"/>
    </source>
</evidence>
<keyword evidence="6" id="KW-1015">Disulfide bond</keyword>
<evidence type="ECO:0000256" key="4">
    <source>
        <dbReference type="ARBA" id="ARBA00022729"/>
    </source>
</evidence>
<organism evidence="14 15">
    <name type="scientific">Hibiscus syriacus</name>
    <name type="common">Rose of Sharon</name>
    <dbReference type="NCBI Taxonomy" id="106335"/>
    <lineage>
        <taxon>Eukaryota</taxon>
        <taxon>Viridiplantae</taxon>
        <taxon>Streptophyta</taxon>
        <taxon>Embryophyta</taxon>
        <taxon>Tracheophyta</taxon>
        <taxon>Spermatophyta</taxon>
        <taxon>Magnoliopsida</taxon>
        <taxon>eudicotyledons</taxon>
        <taxon>Gunneridae</taxon>
        <taxon>Pentapetalae</taxon>
        <taxon>rosids</taxon>
        <taxon>malvids</taxon>
        <taxon>Malvales</taxon>
        <taxon>Malvaceae</taxon>
        <taxon>Malvoideae</taxon>
        <taxon>Hibiscus</taxon>
    </lineage>
</organism>
<reference evidence="14" key="1">
    <citation type="submission" date="2019-09" db="EMBL/GenBank/DDBJ databases">
        <title>Draft genome information of white flower Hibiscus syriacus.</title>
        <authorList>
            <person name="Kim Y.-M."/>
        </authorList>
    </citation>
    <scope>NUCLEOTIDE SEQUENCE [LARGE SCALE GENOMIC DNA]</scope>
    <source>
        <strain evidence="14">YM2019G1</strain>
    </source>
</reference>
<dbReference type="PANTHER" id="PTHR33021">
    <property type="entry name" value="BLUE COPPER PROTEIN"/>
    <property type="match status" value="1"/>
</dbReference>
<dbReference type="PANTHER" id="PTHR33021:SF14">
    <property type="entry name" value="OS01G0272700 PROTEIN"/>
    <property type="match status" value="1"/>
</dbReference>
<feature type="signal peptide" evidence="12">
    <location>
        <begin position="1"/>
        <end position="15"/>
    </location>
</feature>
<comment type="caution">
    <text evidence="14">The sequence shown here is derived from an EMBL/GenBank/DDBJ whole genome shotgun (WGS) entry which is preliminary data.</text>
</comment>
<evidence type="ECO:0000256" key="5">
    <source>
        <dbReference type="ARBA" id="ARBA00023136"/>
    </source>
</evidence>
<evidence type="ECO:0000256" key="7">
    <source>
        <dbReference type="ARBA" id="ARBA00023180"/>
    </source>
</evidence>
<comment type="similarity">
    <text evidence="9">Belongs to the early nodulin-like (ENODL) family.</text>
</comment>
<feature type="domain" description="Phytocyanin" evidence="13">
    <location>
        <begin position="17"/>
        <end position="119"/>
    </location>
</feature>
<keyword evidence="4 12" id="KW-0732">Signal</keyword>
<comment type="subcellular location">
    <subcellularLocation>
        <location evidence="1">Cell membrane</location>
        <topology evidence="1">Lipid-anchor</topology>
        <topology evidence="1">GPI-anchor</topology>
    </subcellularLocation>
</comment>
<keyword evidence="3" id="KW-0336">GPI-anchor</keyword>
<dbReference type="GO" id="GO:0098552">
    <property type="term" value="C:side of membrane"/>
    <property type="evidence" value="ECO:0007669"/>
    <property type="project" value="UniProtKB-KW"/>
</dbReference>
<dbReference type="GO" id="GO:0005886">
    <property type="term" value="C:plasma membrane"/>
    <property type="evidence" value="ECO:0007669"/>
    <property type="project" value="UniProtKB-SubCell"/>
</dbReference>
<evidence type="ECO:0000256" key="9">
    <source>
        <dbReference type="ARBA" id="ARBA00035011"/>
    </source>
</evidence>
<evidence type="ECO:0000256" key="1">
    <source>
        <dbReference type="ARBA" id="ARBA00004609"/>
    </source>
</evidence>
<evidence type="ECO:0000256" key="2">
    <source>
        <dbReference type="ARBA" id="ARBA00022475"/>
    </source>
</evidence>
<accession>A0A6A3CW22</accession>
<evidence type="ECO:0000256" key="12">
    <source>
        <dbReference type="SAM" id="SignalP"/>
    </source>
</evidence>
<evidence type="ECO:0000256" key="11">
    <source>
        <dbReference type="SAM" id="Phobius"/>
    </source>
</evidence>
<protein>
    <submittedName>
        <fullName evidence="14">Polygalacturonase non-catalytic subunit AroGP3</fullName>
    </submittedName>
</protein>
<evidence type="ECO:0000256" key="6">
    <source>
        <dbReference type="ARBA" id="ARBA00023157"/>
    </source>
</evidence>
<keyword evidence="2" id="KW-1003">Cell membrane</keyword>
<dbReference type="Proteomes" id="UP000436088">
    <property type="component" value="Unassembled WGS sequence"/>
</dbReference>
<feature type="region of interest" description="Disordered" evidence="10">
    <location>
        <begin position="126"/>
        <end position="148"/>
    </location>
</feature>
<evidence type="ECO:0000256" key="8">
    <source>
        <dbReference type="ARBA" id="ARBA00023288"/>
    </source>
</evidence>
<dbReference type="InterPro" id="IPR041846">
    <property type="entry name" value="ENL_dom"/>
</dbReference>
<proteinExistence type="inferred from homology"/>
<feature type="transmembrane region" description="Helical" evidence="11">
    <location>
        <begin position="164"/>
        <end position="182"/>
    </location>
</feature>
<evidence type="ECO:0000313" key="14">
    <source>
        <dbReference type="EMBL" id="KAE8733523.1"/>
    </source>
</evidence>
<keyword evidence="15" id="KW-1185">Reference proteome</keyword>
<keyword evidence="8" id="KW-0449">Lipoprotein</keyword>
<keyword evidence="5 11" id="KW-0472">Membrane</keyword>
<dbReference type="Pfam" id="PF02298">
    <property type="entry name" value="Cu_bind_like"/>
    <property type="match status" value="1"/>
</dbReference>
<dbReference type="InterPro" id="IPR003245">
    <property type="entry name" value="Phytocyanin_dom"/>
</dbReference>